<feature type="repeat" description="ANK" evidence="7">
    <location>
        <begin position="153"/>
        <end position="185"/>
    </location>
</feature>
<reference evidence="10 11" key="1">
    <citation type="submission" date="2020-05" db="EMBL/GenBank/DDBJ databases">
        <title>Identification and distribution of gene clusters putatively required for synthesis of sphingolipid metabolism inhibitors in phylogenetically diverse species of the filamentous fungus Fusarium.</title>
        <authorList>
            <person name="Kim H.-S."/>
            <person name="Busman M."/>
            <person name="Brown D.W."/>
            <person name="Divon H."/>
            <person name="Uhlig S."/>
            <person name="Proctor R.H."/>
        </authorList>
    </citation>
    <scope>NUCLEOTIDE SEQUENCE [LARGE SCALE GENOMIC DNA]</scope>
    <source>
        <strain evidence="10 11">NRRL 26131</strain>
    </source>
</reference>
<gene>
    <name evidence="10" type="ORF">FGLOB1_5856</name>
</gene>
<feature type="region of interest" description="Disordered" evidence="8">
    <location>
        <begin position="1414"/>
        <end position="1434"/>
    </location>
</feature>
<evidence type="ECO:0000256" key="6">
    <source>
        <dbReference type="ARBA" id="ARBA00023136"/>
    </source>
</evidence>
<evidence type="ECO:0000256" key="3">
    <source>
        <dbReference type="ARBA" id="ARBA00022737"/>
    </source>
</evidence>
<dbReference type="GO" id="GO:0046873">
    <property type="term" value="F:metal ion transmembrane transporter activity"/>
    <property type="evidence" value="ECO:0007669"/>
    <property type="project" value="InterPro"/>
</dbReference>
<evidence type="ECO:0000256" key="8">
    <source>
        <dbReference type="SAM" id="MobiDB-lite"/>
    </source>
</evidence>
<feature type="transmembrane region" description="Helical" evidence="9">
    <location>
        <begin position="1318"/>
        <end position="1345"/>
    </location>
</feature>
<dbReference type="Pfam" id="PF12796">
    <property type="entry name" value="Ank_2"/>
    <property type="match status" value="3"/>
</dbReference>
<dbReference type="SUPFAM" id="SSF48403">
    <property type="entry name" value="Ankyrin repeat"/>
    <property type="match status" value="2"/>
</dbReference>
<comment type="caution">
    <text evidence="10">The sequence shown here is derived from an EMBL/GenBank/DDBJ whole genome shotgun (WGS) entry which is preliminary data.</text>
</comment>
<dbReference type="PROSITE" id="PS50088">
    <property type="entry name" value="ANK_REPEAT"/>
    <property type="match status" value="7"/>
</dbReference>
<dbReference type="PROSITE" id="PS50297">
    <property type="entry name" value="ANK_REP_REGION"/>
    <property type="match status" value="6"/>
</dbReference>
<feature type="repeat" description="ANK" evidence="7">
    <location>
        <begin position="255"/>
        <end position="287"/>
    </location>
</feature>
<feature type="region of interest" description="Disordered" evidence="8">
    <location>
        <begin position="787"/>
        <end position="806"/>
    </location>
</feature>
<dbReference type="InterPro" id="IPR002523">
    <property type="entry name" value="MgTranspt_CorA/ZnTranspt_ZntB"/>
</dbReference>
<keyword evidence="6 9" id="KW-0472">Membrane</keyword>
<evidence type="ECO:0000256" key="5">
    <source>
        <dbReference type="ARBA" id="ARBA00023043"/>
    </source>
</evidence>
<comment type="subcellular location">
    <subcellularLocation>
        <location evidence="1">Membrane</location>
        <topology evidence="1">Multi-pass membrane protein</topology>
    </subcellularLocation>
</comment>
<dbReference type="SUPFAM" id="SSF144083">
    <property type="entry name" value="Magnesium transport protein CorA, transmembrane region"/>
    <property type="match status" value="1"/>
</dbReference>
<evidence type="ECO:0000256" key="9">
    <source>
        <dbReference type="SAM" id="Phobius"/>
    </source>
</evidence>
<dbReference type="EMBL" id="JAAQPF010000240">
    <property type="protein sequence ID" value="KAF5709666.1"/>
    <property type="molecule type" value="Genomic_DNA"/>
</dbReference>
<dbReference type="Gene3D" id="1.20.58.340">
    <property type="entry name" value="Magnesium transport protein CorA, transmembrane region"/>
    <property type="match status" value="1"/>
</dbReference>
<feature type="repeat" description="ANK" evidence="7">
    <location>
        <begin position="120"/>
        <end position="152"/>
    </location>
</feature>
<dbReference type="PANTHER" id="PTHR24198">
    <property type="entry name" value="ANKYRIN REPEAT AND PROTEIN KINASE DOMAIN-CONTAINING PROTEIN"/>
    <property type="match status" value="1"/>
</dbReference>
<dbReference type="SMART" id="SM00248">
    <property type="entry name" value="ANK"/>
    <property type="match status" value="14"/>
</dbReference>
<dbReference type="InterPro" id="IPR002110">
    <property type="entry name" value="Ankyrin_rpt"/>
</dbReference>
<dbReference type="PANTHER" id="PTHR24198:SF165">
    <property type="entry name" value="ANKYRIN REPEAT-CONTAINING PROTEIN-RELATED"/>
    <property type="match status" value="1"/>
</dbReference>
<evidence type="ECO:0000256" key="2">
    <source>
        <dbReference type="ARBA" id="ARBA00022692"/>
    </source>
</evidence>
<evidence type="ECO:0000313" key="10">
    <source>
        <dbReference type="EMBL" id="KAF5709666.1"/>
    </source>
</evidence>
<keyword evidence="4 9" id="KW-1133">Transmembrane helix</keyword>
<keyword evidence="11" id="KW-1185">Reference proteome</keyword>
<evidence type="ECO:0000313" key="11">
    <source>
        <dbReference type="Proteomes" id="UP000532311"/>
    </source>
</evidence>
<organism evidence="10 11">
    <name type="scientific">Fusarium globosum</name>
    <dbReference type="NCBI Taxonomy" id="78864"/>
    <lineage>
        <taxon>Eukaryota</taxon>
        <taxon>Fungi</taxon>
        <taxon>Dikarya</taxon>
        <taxon>Ascomycota</taxon>
        <taxon>Pezizomycotina</taxon>
        <taxon>Sordariomycetes</taxon>
        <taxon>Hypocreomycetidae</taxon>
        <taxon>Hypocreales</taxon>
        <taxon>Nectriaceae</taxon>
        <taxon>Fusarium</taxon>
        <taxon>Fusarium fujikuroi species complex</taxon>
    </lineage>
</organism>
<evidence type="ECO:0000256" key="1">
    <source>
        <dbReference type="ARBA" id="ARBA00004141"/>
    </source>
</evidence>
<evidence type="ECO:0000256" key="7">
    <source>
        <dbReference type="PROSITE-ProRule" id="PRU00023"/>
    </source>
</evidence>
<dbReference type="Pfam" id="PF00023">
    <property type="entry name" value="Ank"/>
    <property type="match status" value="1"/>
</dbReference>
<keyword evidence="3" id="KW-0677">Repeat</keyword>
<sequence>MESSDGSIASSLADMDVTSLAKALTDEPSSTMDMHVDISDEDYDNLNTAIMDNDVARVEAFLTCNPGLLHATYQYEITKNDGSDVLFVTPLALAVACQRTPVVDFFLNYGGLFDEPTPTEGWSVLHLAARFDSAEILSLLLAKNPEIDQLDNHEMTPLHLACRYGTVKVAELLLDAGANLDARNNEGCTPFHLASMYGQVEILELLWEKGPTTQMTDENAYSSRPLALAVINSRGPAVSWLVQHGADLSHPVDEQKNSILHLACINGLYEMVELLLEKGANIHARDLYLNTPLLQACWTPQPRIFTLFRNEGALLTEVNKHGRAGFHAVVLNKIPFSMAHKEVLELLVGAGADINKPDVFGYSPLFHACRLEKPELIEILLDLGADIDQNTTDNGLSPLMEACCNQSEKPVEILLQRNAQFTAVNRHGLTALALACINGCLHHVEALLNKGADVAARDREGHIPLCTAVNHGETKIMLQILESSRYLPRYPADEIDLADREIFMARDSHDAEIEEHLLNVVEDNLNETPRALEAIMFWATAHGRIELARKCISRDRGLLQWEQNGATWLHVVAQHAKLSQRELITDLLAILDASRKALGQVTPLHLAASGGSRETTLCLLEQIGAQSPTQPTKAKVMAILSTDNRDASPLTISIRLKNQEITELFWAEIQVFGASEKDFMRDNPEHALWILETLAQYEKPGHEETLKHLLQVWFVSEDSTQRGLLTPLDWAVYCSQTTVVWWLLSKGGYSSYSALDKACWLVQYCEIGVRHIMHELLKAPPPVLSNISNPNADPTPERPEFTGASQSSLTLEGAIVDIYSDGHVRSTHYANAVIEDIIYGSGADETMKVSCNLDDWHLNALKKRIGLRPSTQDYSGDSHLYKDLQLRWIHLPANELQFMRDLLTRLSCDSGRSAMDHQSLMRHFDQSWTDLSAGGGRHYMKPQCVRNGKAHSSMIPQDFGVCTALYMPYLTLGCYQPPQERENVCQNGEEGVNSHRSRATMQDPMTLDQYYYPTLIDTNWRDKDQVLSKYLTWKSEKQNRLTKGQIRTNTLEPTDQTWEHPSRKILMVDQIWMWIIDEKTIITASTETEAPDERSKYSLLQTVLDQMIYGETKDSLEQPTSVHSMMELILGVATGFFVRKFVPLPDNPNGLLKTFKTPIEVFREYLRHAADQEIFLYQTFLQELNKTDRQKKKDKTHINGVIKNLPFHPFSSPSDPHSISPEAALLNITRDINDELHMLRSLVEDQELVWKQAFENYERRGCVHYYQPCTPIEVKKDLEDMLVEVKTINDSINTLLDLRQKQASISQANDTAKQSNTIFVFTIITIVFLPLSFLSSLFALNVASFPHESDELKYQGWWLFPILFGVSAIISVPTILVAWKVNDISEWFRLPREKHLKTMGDKRDDETRGLRDLARRTLHRRRRAPESQGPGSRV</sequence>
<keyword evidence="5 7" id="KW-0040">ANK repeat</keyword>
<feature type="repeat" description="ANK" evidence="7">
    <location>
        <begin position="186"/>
        <end position="218"/>
    </location>
</feature>
<proteinExistence type="predicted"/>
<feature type="repeat" description="ANK" evidence="7">
    <location>
        <begin position="360"/>
        <end position="392"/>
    </location>
</feature>
<dbReference type="PRINTS" id="PR01415">
    <property type="entry name" value="ANKYRIN"/>
</dbReference>
<feature type="transmembrane region" description="Helical" evidence="9">
    <location>
        <begin position="1357"/>
        <end position="1379"/>
    </location>
</feature>
<dbReference type="Proteomes" id="UP000532311">
    <property type="component" value="Unassembled WGS sequence"/>
</dbReference>
<dbReference type="Gene3D" id="1.25.40.20">
    <property type="entry name" value="Ankyrin repeat-containing domain"/>
    <property type="match status" value="3"/>
</dbReference>
<dbReference type="InterPro" id="IPR045863">
    <property type="entry name" value="CorA_TM1_TM2"/>
</dbReference>
<dbReference type="InterPro" id="IPR036770">
    <property type="entry name" value="Ankyrin_rpt-contain_sf"/>
</dbReference>
<dbReference type="Pfam" id="PF01544">
    <property type="entry name" value="CorA"/>
    <property type="match status" value="1"/>
</dbReference>
<accession>A0A8H5YDI6</accession>
<name>A0A8H5YDI6_9HYPO</name>
<feature type="repeat" description="ANK" evidence="7">
    <location>
        <begin position="427"/>
        <end position="459"/>
    </location>
</feature>
<protein>
    <submittedName>
        <fullName evidence="10">Mg2+ transporter like zinc transport</fullName>
    </submittedName>
</protein>
<keyword evidence="2 9" id="KW-0812">Transmembrane</keyword>
<evidence type="ECO:0000256" key="4">
    <source>
        <dbReference type="ARBA" id="ARBA00022989"/>
    </source>
</evidence>
<feature type="repeat" description="ANK" evidence="7">
    <location>
        <begin position="394"/>
        <end position="426"/>
    </location>
</feature>
<dbReference type="GO" id="GO:0016020">
    <property type="term" value="C:membrane"/>
    <property type="evidence" value="ECO:0007669"/>
    <property type="project" value="UniProtKB-SubCell"/>
</dbReference>